<feature type="compositionally biased region" description="Low complexity" evidence="1">
    <location>
        <begin position="102"/>
        <end position="112"/>
    </location>
</feature>
<accession>A0A1B0APT1</accession>
<feature type="region of interest" description="Disordered" evidence="1">
    <location>
        <begin position="90"/>
        <end position="121"/>
    </location>
</feature>
<sequence>MILNGYAGNLEIYKHVNTPSKTCKDLLYMKLKYFRDGQRRPTDYELLRAPVEFGFVYQILYAAADIQNLQKKIAFIKNCKARHQKDSCQEMRSCENEPSDPSSSTTKTTTTTIATRNNDEKEKQVQQLLNCLVQQK</sequence>
<dbReference type="EMBL" id="JXJN01001572">
    <property type="status" value="NOT_ANNOTATED_CDS"/>
    <property type="molecule type" value="Genomic_DNA"/>
</dbReference>
<keyword evidence="3" id="KW-1185">Reference proteome</keyword>
<evidence type="ECO:0000313" key="2">
    <source>
        <dbReference type="EnsemblMetazoa" id="GPPI004199-PA"/>
    </source>
</evidence>
<evidence type="ECO:0000313" key="3">
    <source>
        <dbReference type="Proteomes" id="UP000092460"/>
    </source>
</evidence>
<protein>
    <submittedName>
        <fullName evidence="2">Uncharacterized protein</fullName>
    </submittedName>
</protein>
<proteinExistence type="predicted"/>
<organism evidence="2 3">
    <name type="scientific">Glossina palpalis gambiensis</name>
    <dbReference type="NCBI Taxonomy" id="67801"/>
    <lineage>
        <taxon>Eukaryota</taxon>
        <taxon>Metazoa</taxon>
        <taxon>Ecdysozoa</taxon>
        <taxon>Arthropoda</taxon>
        <taxon>Hexapoda</taxon>
        <taxon>Insecta</taxon>
        <taxon>Pterygota</taxon>
        <taxon>Neoptera</taxon>
        <taxon>Endopterygota</taxon>
        <taxon>Diptera</taxon>
        <taxon>Brachycera</taxon>
        <taxon>Muscomorpha</taxon>
        <taxon>Hippoboscoidea</taxon>
        <taxon>Glossinidae</taxon>
        <taxon>Glossina</taxon>
    </lineage>
</organism>
<evidence type="ECO:0000256" key="1">
    <source>
        <dbReference type="SAM" id="MobiDB-lite"/>
    </source>
</evidence>
<dbReference type="VEuPathDB" id="VectorBase:GPPI004199"/>
<dbReference type="EMBL" id="JXJN01001571">
    <property type="status" value="NOT_ANNOTATED_CDS"/>
    <property type="molecule type" value="Genomic_DNA"/>
</dbReference>
<reference evidence="2" key="2">
    <citation type="submission" date="2020-05" db="UniProtKB">
        <authorList>
            <consortium name="EnsemblMetazoa"/>
        </authorList>
    </citation>
    <scope>IDENTIFICATION</scope>
    <source>
        <strain evidence="2">IAEA</strain>
    </source>
</reference>
<name>A0A1B0APT1_9MUSC</name>
<dbReference type="Proteomes" id="UP000092460">
    <property type="component" value="Unassembled WGS sequence"/>
</dbReference>
<dbReference type="AlphaFoldDB" id="A0A1B0APT1"/>
<dbReference type="EnsemblMetazoa" id="GPPI004199-RA">
    <property type="protein sequence ID" value="GPPI004199-PA"/>
    <property type="gene ID" value="GPPI004199"/>
</dbReference>
<reference evidence="3" key="1">
    <citation type="submission" date="2015-01" db="EMBL/GenBank/DDBJ databases">
        <authorList>
            <person name="Aksoy S."/>
            <person name="Warren W."/>
            <person name="Wilson R.K."/>
        </authorList>
    </citation>
    <scope>NUCLEOTIDE SEQUENCE [LARGE SCALE GENOMIC DNA]</scope>
    <source>
        <strain evidence="3">IAEA</strain>
    </source>
</reference>